<name>A0A151M2M9_ALLMI</name>
<accession>A0A151M2M9</accession>
<evidence type="ECO:0000313" key="2">
    <source>
        <dbReference type="Proteomes" id="UP000050525"/>
    </source>
</evidence>
<protein>
    <submittedName>
        <fullName evidence="1">Uncharacterized protein</fullName>
    </submittedName>
</protein>
<reference evidence="1 2" key="1">
    <citation type="journal article" date="2012" name="Genome Biol.">
        <title>Sequencing three crocodilian genomes to illuminate the evolution of archosaurs and amniotes.</title>
        <authorList>
            <person name="St John J.A."/>
            <person name="Braun E.L."/>
            <person name="Isberg S.R."/>
            <person name="Miles L.G."/>
            <person name="Chong A.Y."/>
            <person name="Gongora J."/>
            <person name="Dalzell P."/>
            <person name="Moran C."/>
            <person name="Bed'hom B."/>
            <person name="Abzhanov A."/>
            <person name="Burgess S.C."/>
            <person name="Cooksey A.M."/>
            <person name="Castoe T.A."/>
            <person name="Crawford N.G."/>
            <person name="Densmore L.D."/>
            <person name="Drew J.C."/>
            <person name="Edwards S.V."/>
            <person name="Faircloth B.C."/>
            <person name="Fujita M.K."/>
            <person name="Greenwold M.J."/>
            <person name="Hoffmann F.G."/>
            <person name="Howard J.M."/>
            <person name="Iguchi T."/>
            <person name="Janes D.E."/>
            <person name="Khan S.Y."/>
            <person name="Kohno S."/>
            <person name="de Koning A.J."/>
            <person name="Lance S.L."/>
            <person name="McCarthy F.M."/>
            <person name="McCormack J.E."/>
            <person name="Merchant M.E."/>
            <person name="Peterson D.G."/>
            <person name="Pollock D.D."/>
            <person name="Pourmand N."/>
            <person name="Raney B.J."/>
            <person name="Roessler K.A."/>
            <person name="Sanford J.R."/>
            <person name="Sawyer R.H."/>
            <person name="Schmidt C.J."/>
            <person name="Triplett E.W."/>
            <person name="Tuberville T.D."/>
            <person name="Venegas-Anaya M."/>
            <person name="Howard J.T."/>
            <person name="Jarvis E.D."/>
            <person name="Guillette L.J.Jr."/>
            <person name="Glenn T.C."/>
            <person name="Green R.E."/>
            <person name="Ray D.A."/>
        </authorList>
    </citation>
    <scope>NUCLEOTIDE SEQUENCE [LARGE SCALE GENOMIC DNA]</scope>
    <source>
        <strain evidence="1">KSC_2009_1</strain>
    </source>
</reference>
<dbReference type="Proteomes" id="UP000050525">
    <property type="component" value="Unassembled WGS sequence"/>
</dbReference>
<gene>
    <name evidence="1" type="ORF">Y1Q_0009187</name>
</gene>
<proteinExistence type="predicted"/>
<comment type="caution">
    <text evidence="1">The sequence shown here is derived from an EMBL/GenBank/DDBJ whole genome shotgun (WGS) entry which is preliminary data.</text>
</comment>
<dbReference type="AlphaFoldDB" id="A0A151M2M9"/>
<dbReference type="EMBL" id="AKHW03006780">
    <property type="protein sequence ID" value="KYO18758.1"/>
    <property type="molecule type" value="Genomic_DNA"/>
</dbReference>
<keyword evidence="2" id="KW-1185">Reference proteome</keyword>
<sequence>MVLYLQGRKKKATTLQKVIMKRGWVWMGRIRAFGIALPFSVSICLEKNRSEAEALLRLSVGLPTLLDL</sequence>
<evidence type="ECO:0000313" key="1">
    <source>
        <dbReference type="EMBL" id="KYO18758.1"/>
    </source>
</evidence>
<organism evidence="1 2">
    <name type="scientific">Alligator mississippiensis</name>
    <name type="common">American alligator</name>
    <dbReference type="NCBI Taxonomy" id="8496"/>
    <lineage>
        <taxon>Eukaryota</taxon>
        <taxon>Metazoa</taxon>
        <taxon>Chordata</taxon>
        <taxon>Craniata</taxon>
        <taxon>Vertebrata</taxon>
        <taxon>Euteleostomi</taxon>
        <taxon>Archelosauria</taxon>
        <taxon>Archosauria</taxon>
        <taxon>Crocodylia</taxon>
        <taxon>Alligatoridae</taxon>
        <taxon>Alligatorinae</taxon>
        <taxon>Alligator</taxon>
    </lineage>
</organism>